<dbReference type="Proteomes" id="UP000561438">
    <property type="component" value="Unassembled WGS sequence"/>
</dbReference>
<keyword evidence="2" id="KW-1133">Transmembrane helix</keyword>
<evidence type="ECO:0000313" key="4">
    <source>
        <dbReference type="Proteomes" id="UP000561438"/>
    </source>
</evidence>
<feature type="region of interest" description="Disordered" evidence="1">
    <location>
        <begin position="177"/>
        <end position="237"/>
    </location>
</feature>
<evidence type="ECO:0000256" key="2">
    <source>
        <dbReference type="SAM" id="Phobius"/>
    </source>
</evidence>
<organism evidence="3 4">
    <name type="scientific">Qipengyuania atrilutea</name>
    <dbReference type="NCBI Taxonomy" id="2744473"/>
    <lineage>
        <taxon>Bacteria</taxon>
        <taxon>Pseudomonadati</taxon>
        <taxon>Pseudomonadota</taxon>
        <taxon>Alphaproteobacteria</taxon>
        <taxon>Sphingomonadales</taxon>
        <taxon>Erythrobacteraceae</taxon>
        <taxon>Qipengyuania</taxon>
    </lineage>
</organism>
<dbReference type="EMBL" id="JABWGV010000002">
    <property type="protein sequence ID" value="NVD44799.1"/>
    <property type="molecule type" value="Genomic_DNA"/>
</dbReference>
<comment type="caution">
    <text evidence="3">The sequence shown here is derived from an EMBL/GenBank/DDBJ whole genome shotgun (WGS) entry which is preliminary data.</text>
</comment>
<accession>A0A850HCG8</accession>
<protein>
    <recommendedName>
        <fullName evidence="5">Secreted protein</fullName>
    </recommendedName>
</protein>
<keyword evidence="2" id="KW-0472">Membrane</keyword>
<proteinExistence type="predicted"/>
<dbReference type="AlphaFoldDB" id="A0A850HCG8"/>
<evidence type="ECO:0000256" key="1">
    <source>
        <dbReference type="SAM" id="MobiDB-lite"/>
    </source>
</evidence>
<dbReference type="RefSeq" id="WP_176267098.1">
    <property type="nucleotide sequence ID" value="NZ_JABWGV010000002.1"/>
</dbReference>
<keyword evidence="4" id="KW-1185">Reference proteome</keyword>
<feature type="compositionally biased region" description="Basic and acidic residues" evidence="1">
    <location>
        <begin position="214"/>
        <end position="228"/>
    </location>
</feature>
<feature type="transmembrane region" description="Helical" evidence="2">
    <location>
        <begin position="6"/>
        <end position="26"/>
    </location>
</feature>
<gene>
    <name evidence="3" type="ORF">HUV48_07160</name>
</gene>
<keyword evidence="2" id="KW-0812">Transmembrane</keyword>
<reference evidence="3 4" key="1">
    <citation type="submission" date="2020-06" db="EMBL/GenBank/DDBJ databases">
        <title>Altererythrobacter sp. HHU K3-1.</title>
        <authorList>
            <person name="Zhang D."/>
            <person name="Xue H."/>
        </authorList>
    </citation>
    <scope>NUCLEOTIDE SEQUENCE [LARGE SCALE GENOMIC DNA]</scope>
    <source>
        <strain evidence="3 4">HHU K3-1</strain>
    </source>
</reference>
<feature type="compositionally biased region" description="Basic and acidic residues" evidence="1">
    <location>
        <begin position="189"/>
        <end position="199"/>
    </location>
</feature>
<evidence type="ECO:0000313" key="3">
    <source>
        <dbReference type="EMBL" id="NVD44799.1"/>
    </source>
</evidence>
<sequence>MGQEEILVIVAIVVVILIAIAIWVALRKRRTDALRNKFGDEYDRTVEERGNRTRAEEALEEREKRVAELDIRPLTHEEHDRFSNEWHETKTLFVDSPAEAVLRADRTLANMMSTRGFPMGDFDRRYEDLTVDHPKVARHYREGHALTERHNRGEASTEDLRQAIKHYEQLFEELGRDAGTSDAPQGRIAENHDHDHDVTTSRPVSTRDMNPAVETREDGTRIDRDPPRDTVPARPRS</sequence>
<name>A0A850HCG8_9SPHN</name>
<evidence type="ECO:0008006" key="5">
    <source>
        <dbReference type="Google" id="ProtNLM"/>
    </source>
</evidence>